<comment type="caution">
    <text evidence="1">The sequence shown here is derived from an EMBL/GenBank/DDBJ whole genome shotgun (WGS) entry which is preliminary data.</text>
</comment>
<dbReference type="EMBL" id="JAKJPO010000001">
    <property type="protein sequence ID" value="MCF7220754.1"/>
    <property type="molecule type" value="Genomic_DNA"/>
</dbReference>
<gene>
    <name evidence="1" type="ORF">L3V18_02970</name>
</gene>
<organism evidence="1 2">
    <name type="scientific">Marilutibacter chinensis</name>
    <dbReference type="NCBI Taxonomy" id="2912247"/>
    <lineage>
        <taxon>Bacteria</taxon>
        <taxon>Pseudomonadati</taxon>
        <taxon>Pseudomonadota</taxon>
        <taxon>Gammaproteobacteria</taxon>
        <taxon>Lysobacterales</taxon>
        <taxon>Lysobacteraceae</taxon>
        <taxon>Marilutibacter</taxon>
    </lineage>
</organism>
<proteinExistence type="predicted"/>
<evidence type="ECO:0000313" key="2">
    <source>
        <dbReference type="Proteomes" id="UP001430796"/>
    </source>
</evidence>
<sequence length="154" mass="16733">MSQNLVEMTLTDAQIAAVVAGLQQIEEALPALLSMESGDRRGLMLMGPRSEPFARQVLRVLEQNPTIVPPSLDLAAAQADLLAFDQLKPLLERLQRLVSRVDDTVAALGSDVMDVALEGYGQIKLSGAAQGLDELRREIGGRFARTRRRAVEPS</sequence>
<reference evidence="1" key="1">
    <citation type="submission" date="2022-01" db="EMBL/GenBank/DDBJ databases">
        <title>Lysobacter chinensis sp. nov., a bacterium isolated from cow dung compost.</title>
        <authorList>
            <person name="Liu Y."/>
        </authorList>
    </citation>
    <scope>NUCLEOTIDE SEQUENCE</scope>
    <source>
        <strain evidence="1">TLK-CK17</strain>
    </source>
</reference>
<name>A0ABS9HP50_9GAMM</name>
<dbReference type="RefSeq" id="WP_237053105.1">
    <property type="nucleotide sequence ID" value="NZ_JAKJPO010000001.1"/>
</dbReference>
<reference evidence="1" key="2">
    <citation type="submission" date="2022-01" db="EMBL/GenBank/DDBJ databases">
        <authorList>
            <person name="Zhou L.Y."/>
        </authorList>
    </citation>
    <scope>NUCLEOTIDE SEQUENCE</scope>
    <source>
        <strain evidence="1">TLK-CK17</strain>
    </source>
</reference>
<dbReference type="Proteomes" id="UP001430796">
    <property type="component" value="Unassembled WGS sequence"/>
</dbReference>
<accession>A0ABS9HP50</accession>
<keyword evidence="2" id="KW-1185">Reference proteome</keyword>
<protein>
    <submittedName>
        <fullName evidence="1">Uncharacterized protein</fullName>
    </submittedName>
</protein>
<evidence type="ECO:0000313" key="1">
    <source>
        <dbReference type="EMBL" id="MCF7220754.1"/>
    </source>
</evidence>